<dbReference type="Proteomes" id="UP000198870">
    <property type="component" value="Unassembled WGS sequence"/>
</dbReference>
<accession>A0A1G5CUS3</accession>
<evidence type="ECO:0000256" key="2">
    <source>
        <dbReference type="ARBA" id="ARBA00022741"/>
    </source>
</evidence>
<keyword evidence="6" id="KW-1185">Reference proteome</keyword>
<dbReference type="OrthoDB" id="9809450at2"/>
<sequence>MISCCGLHKTYGTNGASGPSILADVSLSLSRGEFACILGPSGCGKTTLLNLIAGFTHPTSGSLRFRDQEITGPGPERGVVFQEATLFPWLTVQKNVAFGLHQMGQPGKTCAEEALHHLALVGMADHARAYPHTLSGGMKQRVAIARVLALKPDVLLMDEPFSALDANTRERLQDELLKLWGRFGQTVVYVTHSVEEAAFLADRVIVMGPSPCNIRADKPISLPRPRTRYSPEMEAVVRDLRRELNALPCCIGPTRVDA</sequence>
<dbReference type="GO" id="GO:0005524">
    <property type="term" value="F:ATP binding"/>
    <property type="evidence" value="ECO:0007669"/>
    <property type="project" value="UniProtKB-KW"/>
</dbReference>
<evidence type="ECO:0000313" key="5">
    <source>
        <dbReference type="EMBL" id="SCY06156.1"/>
    </source>
</evidence>
<proteinExistence type="predicted"/>
<protein>
    <submittedName>
        <fullName evidence="5">NitT/TauT family transport system ATP-binding protein</fullName>
    </submittedName>
</protein>
<reference evidence="5 6" key="1">
    <citation type="submission" date="2016-10" db="EMBL/GenBank/DDBJ databases">
        <authorList>
            <person name="de Groot N.N."/>
        </authorList>
    </citation>
    <scope>NUCLEOTIDE SEQUENCE [LARGE SCALE GENOMIC DNA]</scope>
    <source>
        <strain evidence="5 6">AA1</strain>
    </source>
</reference>
<dbReference type="PROSITE" id="PS00211">
    <property type="entry name" value="ABC_TRANSPORTER_1"/>
    <property type="match status" value="1"/>
</dbReference>
<dbReference type="InterPro" id="IPR027417">
    <property type="entry name" value="P-loop_NTPase"/>
</dbReference>
<dbReference type="STRING" id="419481.SAMN05216233_103223"/>
<dbReference type="SMART" id="SM00382">
    <property type="entry name" value="AAA"/>
    <property type="match status" value="1"/>
</dbReference>
<evidence type="ECO:0000313" key="6">
    <source>
        <dbReference type="Proteomes" id="UP000198870"/>
    </source>
</evidence>
<feature type="domain" description="ABC transporter" evidence="4">
    <location>
        <begin position="2"/>
        <end position="234"/>
    </location>
</feature>
<evidence type="ECO:0000256" key="1">
    <source>
        <dbReference type="ARBA" id="ARBA00022448"/>
    </source>
</evidence>
<dbReference type="InterPro" id="IPR003593">
    <property type="entry name" value="AAA+_ATPase"/>
</dbReference>
<dbReference type="InterPro" id="IPR003439">
    <property type="entry name" value="ABC_transporter-like_ATP-bd"/>
</dbReference>
<keyword evidence="3 5" id="KW-0067">ATP-binding</keyword>
<dbReference type="Pfam" id="PF00005">
    <property type="entry name" value="ABC_tran"/>
    <property type="match status" value="1"/>
</dbReference>
<evidence type="ECO:0000259" key="4">
    <source>
        <dbReference type="PROSITE" id="PS50893"/>
    </source>
</evidence>
<dbReference type="InterPro" id="IPR017871">
    <property type="entry name" value="ABC_transporter-like_CS"/>
</dbReference>
<keyword evidence="1" id="KW-0813">Transport</keyword>
<dbReference type="PANTHER" id="PTHR42788">
    <property type="entry name" value="TAURINE IMPORT ATP-BINDING PROTEIN-RELATED"/>
    <property type="match status" value="1"/>
</dbReference>
<dbReference type="Gene3D" id="3.40.50.300">
    <property type="entry name" value="P-loop containing nucleotide triphosphate hydrolases"/>
    <property type="match status" value="1"/>
</dbReference>
<dbReference type="InterPro" id="IPR050166">
    <property type="entry name" value="ABC_transporter_ATP-bind"/>
</dbReference>
<organism evidence="5 6">
    <name type="scientific">Desulfoluna spongiiphila</name>
    <dbReference type="NCBI Taxonomy" id="419481"/>
    <lineage>
        <taxon>Bacteria</taxon>
        <taxon>Pseudomonadati</taxon>
        <taxon>Thermodesulfobacteriota</taxon>
        <taxon>Desulfobacteria</taxon>
        <taxon>Desulfobacterales</taxon>
        <taxon>Desulfolunaceae</taxon>
        <taxon>Desulfoluna</taxon>
    </lineage>
</organism>
<evidence type="ECO:0000256" key="3">
    <source>
        <dbReference type="ARBA" id="ARBA00022840"/>
    </source>
</evidence>
<dbReference type="GO" id="GO:0016887">
    <property type="term" value="F:ATP hydrolysis activity"/>
    <property type="evidence" value="ECO:0007669"/>
    <property type="project" value="InterPro"/>
</dbReference>
<dbReference type="RefSeq" id="WP_092209446.1">
    <property type="nucleotide sequence ID" value="NZ_FMUX01000003.1"/>
</dbReference>
<name>A0A1G5CUS3_9BACT</name>
<dbReference type="CDD" id="cd03293">
    <property type="entry name" value="ABC_NrtD_SsuB_transporters"/>
    <property type="match status" value="1"/>
</dbReference>
<dbReference type="PROSITE" id="PS50893">
    <property type="entry name" value="ABC_TRANSPORTER_2"/>
    <property type="match status" value="1"/>
</dbReference>
<dbReference type="SUPFAM" id="SSF52540">
    <property type="entry name" value="P-loop containing nucleoside triphosphate hydrolases"/>
    <property type="match status" value="1"/>
</dbReference>
<dbReference type="AlphaFoldDB" id="A0A1G5CUS3"/>
<dbReference type="PANTHER" id="PTHR42788:SF19">
    <property type="entry name" value="ALIPHATIC SULFONATES IMPORT ATP-BINDING PROTEIN SSUB 2"/>
    <property type="match status" value="1"/>
</dbReference>
<gene>
    <name evidence="5" type="ORF">SAMN05216233_103223</name>
</gene>
<keyword evidence="2" id="KW-0547">Nucleotide-binding</keyword>
<dbReference type="EMBL" id="FMUX01000003">
    <property type="protein sequence ID" value="SCY06156.1"/>
    <property type="molecule type" value="Genomic_DNA"/>
</dbReference>